<evidence type="ECO:0000313" key="1">
    <source>
        <dbReference type="EMBL" id="KAG7315968.1"/>
    </source>
</evidence>
<dbReference type="Proteomes" id="UP000824219">
    <property type="component" value="Linkage Group LG26"/>
</dbReference>
<dbReference type="EMBL" id="JAHKSW010000026">
    <property type="protein sequence ID" value="KAG7315968.1"/>
    <property type="molecule type" value="Genomic_DNA"/>
</dbReference>
<accession>A0A9D3N405</accession>
<reference evidence="1 2" key="1">
    <citation type="submission" date="2021-06" db="EMBL/GenBank/DDBJ databases">
        <title>Chromosome-level genome assembly of the red-tail catfish (Hemibagrus wyckioides).</title>
        <authorList>
            <person name="Shao F."/>
        </authorList>
    </citation>
    <scope>NUCLEOTIDE SEQUENCE [LARGE SCALE GENOMIC DNA]</scope>
    <source>
        <strain evidence="1">EC202008001</strain>
        <tissue evidence="1">Blood</tissue>
    </source>
</reference>
<sequence>MALHLHFLISSNGSAGWDSTRSDLFTIYRCFRYVTGAEAHPVGLSHAAPVKDEETKERDAVLYFHGNCFIDTQNPGVRYKRLGE</sequence>
<gene>
    <name evidence="1" type="ORF">KOW79_020834</name>
</gene>
<protein>
    <submittedName>
        <fullName evidence="1">Uncharacterized protein</fullName>
    </submittedName>
</protein>
<evidence type="ECO:0000313" key="2">
    <source>
        <dbReference type="Proteomes" id="UP000824219"/>
    </source>
</evidence>
<proteinExistence type="predicted"/>
<organism evidence="1 2">
    <name type="scientific">Hemibagrus wyckioides</name>
    <dbReference type="NCBI Taxonomy" id="337641"/>
    <lineage>
        <taxon>Eukaryota</taxon>
        <taxon>Metazoa</taxon>
        <taxon>Chordata</taxon>
        <taxon>Craniata</taxon>
        <taxon>Vertebrata</taxon>
        <taxon>Euteleostomi</taxon>
        <taxon>Actinopterygii</taxon>
        <taxon>Neopterygii</taxon>
        <taxon>Teleostei</taxon>
        <taxon>Ostariophysi</taxon>
        <taxon>Siluriformes</taxon>
        <taxon>Bagridae</taxon>
        <taxon>Hemibagrus</taxon>
    </lineage>
</organism>
<name>A0A9D3N405_9TELE</name>
<comment type="caution">
    <text evidence="1">The sequence shown here is derived from an EMBL/GenBank/DDBJ whole genome shotgun (WGS) entry which is preliminary data.</text>
</comment>
<keyword evidence="2" id="KW-1185">Reference proteome</keyword>
<dbReference type="AlphaFoldDB" id="A0A9D3N405"/>